<name>A0A6C0IXZ4_9ZZZZ</name>
<feature type="region of interest" description="Disordered" evidence="1">
    <location>
        <begin position="203"/>
        <end position="223"/>
    </location>
</feature>
<evidence type="ECO:0000256" key="1">
    <source>
        <dbReference type="SAM" id="MobiDB-lite"/>
    </source>
</evidence>
<organism evidence="2">
    <name type="scientific">viral metagenome</name>
    <dbReference type="NCBI Taxonomy" id="1070528"/>
    <lineage>
        <taxon>unclassified sequences</taxon>
        <taxon>metagenomes</taxon>
        <taxon>organismal metagenomes</taxon>
    </lineage>
</organism>
<dbReference type="EMBL" id="MN740284">
    <property type="protein sequence ID" value="QHT97932.1"/>
    <property type="molecule type" value="Genomic_DNA"/>
</dbReference>
<evidence type="ECO:0000313" key="2">
    <source>
        <dbReference type="EMBL" id="QHT97932.1"/>
    </source>
</evidence>
<sequence>MNNFDVYVIHSSKPLDDLKALLDSCGGYTYAGIIYKSLRRSIPGRGPTTEKEETRKTIVFCPKSTIQKLEMDHPQYKGRVADYNWGSFPVPNHDQGETWDLHVSGIPKDYTVKDAETFISKSLSCILPERSPTGVKNYVVEFATRLRETGEIYGFGHIIFDSSVDRRTIKLCKLILHNTPVPFKTRGPGGVEKRMVTCVWHRPVRPNSQAPKSSEGEASKRSAIKFRSGVEGMRRARPAVIQQVDVSGLDRTPIAPVAVETEVVSEKDGMVMSQ</sequence>
<protein>
    <submittedName>
        <fullName evidence="2">Uncharacterized protein</fullName>
    </submittedName>
</protein>
<dbReference type="AlphaFoldDB" id="A0A6C0IXZ4"/>
<accession>A0A6C0IXZ4</accession>
<reference evidence="2" key="1">
    <citation type="journal article" date="2020" name="Nature">
        <title>Giant virus diversity and host interactions through global metagenomics.</title>
        <authorList>
            <person name="Schulz F."/>
            <person name="Roux S."/>
            <person name="Paez-Espino D."/>
            <person name="Jungbluth S."/>
            <person name="Walsh D.A."/>
            <person name="Denef V.J."/>
            <person name="McMahon K.D."/>
            <person name="Konstantinidis K.T."/>
            <person name="Eloe-Fadrosh E.A."/>
            <person name="Kyrpides N.C."/>
            <person name="Woyke T."/>
        </authorList>
    </citation>
    <scope>NUCLEOTIDE SEQUENCE</scope>
    <source>
        <strain evidence="2">GVMAG-M-3300025572-1</strain>
    </source>
</reference>
<proteinExistence type="predicted"/>